<sequence>MESGVKFVNSEGTRIMSRWMDEHGMNPSVAERKEICKLLQAAGNDHYTPKNVLHWFKNQRARGPRKASAPASSANHTTNRETTGSPTISSTGLSQPVDNGGDGPELAEKLSDFQISELRLLLEATPNPTDEIIAIWARLSGVEKGAIEAHMQSNRMDVDVDSDGLAEIEPVGGLPTPAASPTAEPLAPLSPCTLLAASEEYLPPTSISPLPGASIPPKALSNESDFNDPPPPPIPPAISAESVLKVETGLVLQALVDGVREAAASSAVHAPAPRSLEDFDQLWNTFCYGQGTRTQVSMHVDCRVVVPRRVRGYRRLRVPHKRYCL</sequence>
<dbReference type="InterPro" id="IPR009057">
    <property type="entry name" value="Homeodomain-like_sf"/>
</dbReference>
<dbReference type="Gene3D" id="1.10.10.60">
    <property type="entry name" value="Homeodomain-like"/>
    <property type="match status" value="1"/>
</dbReference>
<dbReference type="Proteomes" id="UP000001861">
    <property type="component" value="Unassembled WGS sequence"/>
</dbReference>
<dbReference type="GeneID" id="6006447"/>
<dbReference type="OrthoDB" id="2646043at2759"/>
<evidence type="ECO:0008006" key="4">
    <source>
        <dbReference type="Google" id="ProtNLM"/>
    </source>
</evidence>
<keyword evidence="3" id="KW-1185">Reference proteome</keyword>
<proteinExistence type="predicted"/>
<dbReference type="AlphaFoldDB" id="A8N4Z7"/>
<gene>
    <name evidence="2" type="ORF">CC1G_04697</name>
</gene>
<dbReference type="GO" id="GO:0003677">
    <property type="term" value="F:DNA binding"/>
    <property type="evidence" value="ECO:0007669"/>
    <property type="project" value="InterPro"/>
</dbReference>
<evidence type="ECO:0000313" key="3">
    <source>
        <dbReference type="Proteomes" id="UP000001861"/>
    </source>
</evidence>
<dbReference type="SUPFAM" id="SSF46689">
    <property type="entry name" value="Homeodomain-like"/>
    <property type="match status" value="1"/>
</dbReference>
<feature type="region of interest" description="Disordered" evidence="1">
    <location>
        <begin position="208"/>
        <end position="230"/>
    </location>
</feature>
<dbReference type="KEGG" id="cci:CC1G_04697"/>
<feature type="compositionally biased region" description="Polar residues" evidence="1">
    <location>
        <begin position="70"/>
        <end position="97"/>
    </location>
</feature>
<protein>
    <recommendedName>
        <fullName evidence="4">Homeobox domain-containing protein</fullName>
    </recommendedName>
</protein>
<dbReference type="InParanoid" id="A8N4Z7"/>
<dbReference type="HOGENOM" id="CLU_829031_0_0_1"/>
<reference evidence="2 3" key="1">
    <citation type="journal article" date="2010" name="Proc. Natl. Acad. Sci. U.S.A.">
        <title>Insights into evolution of multicellular fungi from the assembled chromosomes of the mushroom Coprinopsis cinerea (Coprinus cinereus).</title>
        <authorList>
            <person name="Stajich J.E."/>
            <person name="Wilke S.K."/>
            <person name="Ahren D."/>
            <person name="Au C.H."/>
            <person name="Birren B.W."/>
            <person name="Borodovsky M."/>
            <person name="Burns C."/>
            <person name="Canback B."/>
            <person name="Casselton L.A."/>
            <person name="Cheng C.K."/>
            <person name="Deng J."/>
            <person name="Dietrich F.S."/>
            <person name="Fargo D.C."/>
            <person name="Farman M.L."/>
            <person name="Gathman A.C."/>
            <person name="Goldberg J."/>
            <person name="Guigo R."/>
            <person name="Hoegger P.J."/>
            <person name="Hooker J.B."/>
            <person name="Huggins A."/>
            <person name="James T.Y."/>
            <person name="Kamada T."/>
            <person name="Kilaru S."/>
            <person name="Kodira C."/>
            <person name="Kues U."/>
            <person name="Kupfer D."/>
            <person name="Kwan H.S."/>
            <person name="Lomsadze A."/>
            <person name="Li W."/>
            <person name="Lilly W.W."/>
            <person name="Ma L.J."/>
            <person name="Mackey A.J."/>
            <person name="Manning G."/>
            <person name="Martin F."/>
            <person name="Muraguchi H."/>
            <person name="Natvig D.O."/>
            <person name="Palmerini H."/>
            <person name="Ramesh M.A."/>
            <person name="Rehmeyer C.J."/>
            <person name="Roe B.A."/>
            <person name="Shenoy N."/>
            <person name="Stanke M."/>
            <person name="Ter-Hovhannisyan V."/>
            <person name="Tunlid A."/>
            <person name="Velagapudi R."/>
            <person name="Vision T.J."/>
            <person name="Zeng Q."/>
            <person name="Zolan M.E."/>
            <person name="Pukkila P.J."/>
        </authorList>
    </citation>
    <scope>NUCLEOTIDE SEQUENCE [LARGE SCALE GENOMIC DNA]</scope>
    <source>
        <strain evidence="3">Okayama-7 / 130 / ATCC MYA-4618 / FGSC 9003</strain>
    </source>
</reference>
<evidence type="ECO:0000256" key="1">
    <source>
        <dbReference type="SAM" id="MobiDB-lite"/>
    </source>
</evidence>
<name>A8N4Z7_COPC7</name>
<dbReference type="CDD" id="cd00086">
    <property type="entry name" value="homeodomain"/>
    <property type="match status" value="1"/>
</dbReference>
<dbReference type="RefSeq" id="XP_001830008.2">
    <property type="nucleotide sequence ID" value="XM_001829956.2"/>
</dbReference>
<comment type="caution">
    <text evidence="2">The sequence shown here is derived from an EMBL/GenBank/DDBJ whole genome shotgun (WGS) entry which is preliminary data.</text>
</comment>
<organism evidence="2 3">
    <name type="scientific">Coprinopsis cinerea (strain Okayama-7 / 130 / ATCC MYA-4618 / FGSC 9003)</name>
    <name type="common">Inky cap fungus</name>
    <name type="synonym">Hormographiella aspergillata</name>
    <dbReference type="NCBI Taxonomy" id="240176"/>
    <lineage>
        <taxon>Eukaryota</taxon>
        <taxon>Fungi</taxon>
        <taxon>Dikarya</taxon>
        <taxon>Basidiomycota</taxon>
        <taxon>Agaricomycotina</taxon>
        <taxon>Agaricomycetes</taxon>
        <taxon>Agaricomycetidae</taxon>
        <taxon>Agaricales</taxon>
        <taxon>Agaricineae</taxon>
        <taxon>Psathyrellaceae</taxon>
        <taxon>Coprinopsis</taxon>
    </lineage>
</organism>
<dbReference type="VEuPathDB" id="FungiDB:CC1G_04697"/>
<dbReference type="InterPro" id="IPR001356">
    <property type="entry name" value="HD"/>
</dbReference>
<accession>A8N4Z7</accession>
<evidence type="ECO:0000313" key="2">
    <source>
        <dbReference type="EMBL" id="EAU91930.2"/>
    </source>
</evidence>
<dbReference type="EMBL" id="AACS02000003">
    <property type="protein sequence ID" value="EAU91930.2"/>
    <property type="molecule type" value="Genomic_DNA"/>
</dbReference>
<feature type="region of interest" description="Disordered" evidence="1">
    <location>
        <begin position="60"/>
        <end position="107"/>
    </location>
</feature>